<evidence type="ECO:0000313" key="3">
    <source>
        <dbReference type="Proteomes" id="UP000596742"/>
    </source>
</evidence>
<accession>A0A8B6E7L3</accession>
<dbReference type="EMBL" id="UYJE01004635">
    <property type="protein sequence ID" value="VDI29892.1"/>
    <property type="molecule type" value="Genomic_DNA"/>
</dbReference>
<keyword evidence="3" id="KW-1185">Reference proteome</keyword>
<dbReference type="GO" id="GO:0005886">
    <property type="term" value="C:plasma membrane"/>
    <property type="evidence" value="ECO:0007669"/>
    <property type="project" value="TreeGrafter"/>
</dbReference>
<dbReference type="PANTHER" id="PTHR13800:SF12">
    <property type="entry name" value="TRANSIENT RECEPTOR POTENTIAL CATION CHANNEL SUBFAMILY M MEMBER-LIKE 2"/>
    <property type="match status" value="1"/>
</dbReference>
<dbReference type="OrthoDB" id="6238217at2759"/>
<comment type="caution">
    <text evidence="2">The sequence shown here is derived from an EMBL/GenBank/DDBJ whole genome shotgun (WGS) entry which is preliminary data.</text>
</comment>
<dbReference type="GO" id="GO:0099604">
    <property type="term" value="F:ligand-gated calcium channel activity"/>
    <property type="evidence" value="ECO:0007669"/>
    <property type="project" value="TreeGrafter"/>
</dbReference>
<organism evidence="2 3">
    <name type="scientific">Mytilus galloprovincialis</name>
    <name type="common">Mediterranean mussel</name>
    <dbReference type="NCBI Taxonomy" id="29158"/>
    <lineage>
        <taxon>Eukaryota</taxon>
        <taxon>Metazoa</taxon>
        <taxon>Spiralia</taxon>
        <taxon>Lophotrochozoa</taxon>
        <taxon>Mollusca</taxon>
        <taxon>Bivalvia</taxon>
        <taxon>Autobranchia</taxon>
        <taxon>Pteriomorphia</taxon>
        <taxon>Mytilida</taxon>
        <taxon>Mytiloidea</taxon>
        <taxon>Mytilidae</taxon>
        <taxon>Mytilinae</taxon>
        <taxon>Mytilus</taxon>
    </lineage>
</organism>
<reference evidence="2" key="1">
    <citation type="submission" date="2018-11" db="EMBL/GenBank/DDBJ databases">
        <authorList>
            <person name="Alioto T."/>
            <person name="Alioto T."/>
        </authorList>
    </citation>
    <scope>NUCLEOTIDE SEQUENCE</scope>
</reference>
<dbReference type="Proteomes" id="UP000596742">
    <property type="component" value="Unassembled WGS sequence"/>
</dbReference>
<dbReference type="AlphaFoldDB" id="A0A8B6E7L3"/>
<protein>
    <recommendedName>
        <fullName evidence="1">TRPM SLOG domain-containing protein</fullName>
    </recommendedName>
</protein>
<dbReference type="InterPro" id="IPR050927">
    <property type="entry name" value="TRPM"/>
</dbReference>
<dbReference type="PANTHER" id="PTHR13800">
    <property type="entry name" value="TRANSIENT RECEPTOR POTENTIAL CATION CHANNEL, SUBFAMILY M, MEMBER 6"/>
    <property type="match status" value="1"/>
</dbReference>
<evidence type="ECO:0000313" key="2">
    <source>
        <dbReference type="EMBL" id="VDI29892.1"/>
    </source>
</evidence>
<proteinExistence type="predicted"/>
<dbReference type="InterPro" id="IPR041491">
    <property type="entry name" value="TRPM_SLOG"/>
</dbReference>
<sequence length="416" mass="47372">MAGVGNKLMESKIHPTGRNLQAFGMEDFSSPSQFDTGGGTNSRLMMTRDQIDERRARTQERLTLEDVRFSDMRKKVPLMGRVPLSKMMNSDQEDKSFEKQKLDHIAFIRQNFKQLECQQFVPAPNQQKIEKTEALKCHCGEILKNHVPNEFTPVGKRNFGNLIPADLKPFINPNNLGSKPPEKFPPLEWKADQAIKVKNTTSFGKIKFTGMEQVGGMKPAKYLRLKDEEQPDSVGLAIKLMKDHWRIMEPNTPSLIISVVGGAKNFKLNGKMRETFQSGLIKASQTTNAWLITSGFNMGVMKEVGLAVREGQSFEWYKDRFAHVLRCIGIAPWGYVKNRHVLTDHNINVQGKFDKIAEYKTSNVIEHAKPVPLNSDHTHFIFVDDGYRNLYRGVAKFRARFEKKLSDSIEHGKSKC</sequence>
<feature type="domain" description="TRPM SLOG" evidence="1">
    <location>
        <begin position="220"/>
        <end position="411"/>
    </location>
</feature>
<name>A0A8B6E7L3_MYTGA</name>
<dbReference type="Pfam" id="PF18139">
    <property type="entry name" value="LSDAT_euk"/>
    <property type="match status" value="1"/>
</dbReference>
<gene>
    <name evidence="2" type="ORF">MGAL_10B008590</name>
</gene>
<evidence type="ECO:0000259" key="1">
    <source>
        <dbReference type="Pfam" id="PF18139"/>
    </source>
</evidence>